<feature type="compositionally biased region" description="Low complexity" evidence="1">
    <location>
        <begin position="398"/>
        <end position="412"/>
    </location>
</feature>
<feature type="domain" description="DH" evidence="2">
    <location>
        <begin position="491"/>
        <end position="676"/>
    </location>
</feature>
<feature type="region of interest" description="Disordered" evidence="1">
    <location>
        <begin position="170"/>
        <end position="208"/>
    </location>
</feature>
<feature type="compositionally biased region" description="Basic and acidic residues" evidence="1">
    <location>
        <begin position="32"/>
        <end position="53"/>
    </location>
</feature>
<dbReference type="PROSITE" id="PS50010">
    <property type="entry name" value="DH_2"/>
    <property type="match status" value="1"/>
</dbReference>
<feature type="compositionally biased region" description="Basic residues" evidence="1">
    <location>
        <begin position="281"/>
        <end position="297"/>
    </location>
</feature>
<feature type="compositionally biased region" description="Low complexity" evidence="1">
    <location>
        <begin position="452"/>
        <end position="475"/>
    </location>
</feature>
<feature type="compositionally biased region" description="Basic and acidic residues" evidence="1">
    <location>
        <begin position="177"/>
        <end position="191"/>
    </location>
</feature>
<dbReference type="PANTHER" id="PTHR45872">
    <property type="entry name" value="RHO GUANINE NUCLEOTIDE EXCHANGE FACTOR 2, ISOFORM D"/>
    <property type="match status" value="1"/>
</dbReference>
<sequence length="718" mass="81209">MMWFKREPKVQEKVDNNGVANKMRKKPTVLKPTRESSERETSTESDKERRRYSDILDIKVSMERRDESDESLYESADCQSDVISASDDALPRLGITPTISKESLKLAVTDEESEIRSKKGHRKTMSLSNPLEIVKNLGDEWFDHKKDDKNCNKKKSRESLWSEEDKDFIHGSNNKLDQGRKNSKKDKDDSKSNAAKRKSSKSSSVGALNFLRRKKTPTSFKSVEAVIEVDGTIVYTDELLNHTRVFLEEEKRFAALCNARPPVDTDTDDDIPTPKIIGEHRRRLSRQTSRSKSKVRGKSQSVKVNTLRKSHSGTLKKTKKKSLKVPASRSRQASIVDPSPIIKRKNLDTFKQNSWLFSVSKGESRREGSTDDTAAADVDNDVTEPSKDLPDKEHSNWRGATAGAAARGVNRAESCRERDAPRRGKHRNASDPNRLTAHHNHDLEPGAATAPSGSSSSSSLSSRSNESNTVAAEQQEWSEEEEPLAAQWSDKLIVSEGSHVRWLKVLGGDFLKPLERQPALLPVEELRALFPNLPSVKERHVRLYTELKSVRNEAPNHIVQIRPVADALLNTLGDAGYASCLSRFCRGQRMALEALRERRKKNKELHTFLAGREQLPRCGRLQLRDLLTKYQLLLESILKTVNEDGDASERESEEDMAQLRRAINTAKEVLHSVDTAIRTAENEHRLRTIQSKLEVRLPSTAGAEWDELRRLELSARER</sequence>
<protein>
    <recommendedName>
        <fullName evidence="2">DH domain-containing protein</fullName>
    </recommendedName>
</protein>
<evidence type="ECO:0000256" key="1">
    <source>
        <dbReference type="SAM" id="MobiDB-lite"/>
    </source>
</evidence>
<feature type="region of interest" description="Disordered" evidence="1">
    <location>
        <begin position="1"/>
        <end position="53"/>
    </location>
</feature>
<feature type="region of interest" description="Disordered" evidence="1">
    <location>
        <begin position="281"/>
        <end position="339"/>
    </location>
</feature>
<accession>A0A5E4QT17</accession>
<feature type="compositionally biased region" description="Basic residues" evidence="1">
    <location>
        <begin position="306"/>
        <end position="323"/>
    </location>
</feature>
<dbReference type="Proteomes" id="UP000324832">
    <property type="component" value="Unassembled WGS sequence"/>
</dbReference>
<dbReference type="InterPro" id="IPR000219">
    <property type="entry name" value="DH_dom"/>
</dbReference>
<proteinExistence type="predicted"/>
<reference evidence="3 4" key="1">
    <citation type="submission" date="2017-07" db="EMBL/GenBank/DDBJ databases">
        <authorList>
            <person name="Talla V."/>
            <person name="Backstrom N."/>
        </authorList>
    </citation>
    <scope>NUCLEOTIDE SEQUENCE [LARGE SCALE GENOMIC DNA]</scope>
</reference>
<evidence type="ECO:0000313" key="4">
    <source>
        <dbReference type="Proteomes" id="UP000324832"/>
    </source>
</evidence>
<dbReference type="InterPro" id="IPR035899">
    <property type="entry name" value="DBL_dom_sf"/>
</dbReference>
<feature type="compositionally biased region" description="Basic and acidic residues" evidence="1">
    <location>
        <begin position="413"/>
        <end position="422"/>
    </location>
</feature>
<dbReference type="SUPFAM" id="SSF48065">
    <property type="entry name" value="DBL homology domain (DH-domain)"/>
    <property type="match status" value="1"/>
</dbReference>
<evidence type="ECO:0000259" key="2">
    <source>
        <dbReference type="PROSITE" id="PS50010"/>
    </source>
</evidence>
<feature type="region of interest" description="Disordered" evidence="1">
    <location>
        <begin position="360"/>
        <end position="483"/>
    </location>
</feature>
<dbReference type="PANTHER" id="PTHR45872:SF2">
    <property type="entry name" value="RHO GUANINE NUCLEOTIDE EXCHANGE FACTOR 2, ISOFORM D"/>
    <property type="match status" value="1"/>
</dbReference>
<dbReference type="AlphaFoldDB" id="A0A5E4QT17"/>
<dbReference type="GO" id="GO:0005085">
    <property type="term" value="F:guanyl-nucleotide exchange factor activity"/>
    <property type="evidence" value="ECO:0007669"/>
    <property type="project" value="InterPro"/>
</dbReference>
<dbReference type="Pfam" id="PF00621">
    <property type="entry name" value="RhoGEF"/>
    <property type="match status" value="1"/>
</dbReference>
<dbReference type="GO" id="GO:0001664">
    <property type="term" value="F:G protein-coupled receptor binding"/>
    <property type="evidence" value="ECO:0007669"/>
    <property type="project" value="TreeGrafter"/>
</dbReference>
<gene>
    <name evidence="3" type="ORF">LSINAPIS_LOCUS11915</name>
</gene>
<dbReference type="SMART" id="SM00325">
    <property type="entry name" value="RhoGEF"/>
    <property type="match status" value="1"/>
</dbReference>
<dbReference type="GO" id="GO:0005737">
    <property type="term" value="C:cytoplasm"/>
    <property type="evidence" value="ECO:0007669"/>
    <property type="project" value="TreeGrafter"/>
</dbReference>
<feature type="compositionally biased region" description="Basic and acidic residues" evidence="1">
    <location>
        <begin position="384"/>
        <end position="396"/>
    </location>
</feature>
<keyword evidence="4" id="KW-1185">Reference proteome</keyword>
<evidence type="ECO:0000313" key="3">
    <source>
        <dbReference type="EMBL" id="VVD01516.1"/>
    </source>
</evidence>
<name>A0A5E4QT17_9NEOP</name>
<feature type="compositionally biased region" description="Basic and acidic residues" evidence="1">
    <location>
        <begin position="1"/>
        <end position="15"/>
    </location>
</feature>
<dbReference type="GO" id="GO:0007186">
    <property type="term" value="P:G protein-coupled receptor signaling pathway"/>
    <property type="evidence" value="ECO:0007669"/>
    <property type="project" value="TreeGrafter"/>
</dbReference>
<dbReference type="Gene3D" id="1.20.900.10">
    <property type="entry name" value="Dbl homology (DH) domain"/>
    <property type="match status" value="1"/>
</dbReference>
<dbReference type="EMBL" id="FZQP02005410">
    <property type="protein sequence ID" value="VVD01516.1"/>
    <property type="molecule type" value="Genomic_DNA"/>
</dbReference>
<organism evidence="3 4">
    <name type="scientific">Leptidea sinapis</name>
    <dbReference type="NCBI Taxonomy" id="189913"/>
    <lineage>
        <taxon>Eukaryota</taxon>
        <taxon>Metazoa</taxon>
        <taxon>Ecdysozoa</taxon>
        <taxon>Arthropoda</taxon>
        <taxon>Hexapoda</taxon>
        <taxon>Insecta</taxon>
        <taxon>Pterygota</taxon>
        <taxon>Neoptera</taxon>
        <taxon>Endopterygota</taxon>
        <taxon>Lepidoptera</taxon>
        <taxon>Glossata</taxon>
        <taxon>Ditrysia</taxon>
        <taxon>Papilionoidea</taxon>
        <taxon>Pieridae</taxon>
        <taxon>Dismorphiinae</taxon>
        <taxon>Leptidea</taxon>
    </lineage>
</organism>